<evidence type="ECO:0000256" key="7">
    <source>
        <dbReference type="ARBA" id="ARBA00070053"/>
    </source>
</evidence>
<organism evidence="9 10">
    <name type="scientific">Cystobacter ferrugineus</name>
    <dbReference type="NCBI Taxonomy" id="83449"/>
    <lineage>
        <taxon>Bacteria</taxon>
        <taxon>Pseudomonadati</taxon>
        <taxon>Myxococcota</taxon>
        <taxon>Myxococcia</taxon>
        <taxon>Myxococcales</taxon>
        <taxon>Cystobacterineae</taxon>
        <taxon>Archangiaceae</taxon>
        <taxon>Cystobacter</taxon>
    </lineage>
</organism>
<evidence type="ECO:0000313" key="10">
    <source>
        <dbReference type="Proteomes" id="UP000182229"/>
    </source>
</evidence>
<dbReference type="InterPro" id="IPR015942">
    <property type="entry name" value="Asp/Glu/hydantoin_racemase"/>
</dbReference>
<dbReference type="GO" id="GO:0008360">
    <property type="term" value="P:regulation of cell shape"/>
    <property type="evidence" value="ECO:0007669"/>
    <property type="project" value="UniProtKB-KW"/>
</dbReference>
<dbReference type="HAMAP" id="MF_00258">
    <property type="entry name" value="Glu_racemase"/>
    <property type="match status" value="1"/>
</dbReference>
<dbReference type="Pfam" id="PF01177">
    <property type="entry name" value="Asp_Glu_race"/>
    <property type="match status" value="1"/>
</dbReference>
<dbReference type="EC" id="5.1.1.3" evidence="2 8"/>
<accession>A0A1L9AZQ2</accession>
<dbReference type="InterPro" id="IPR001920">
    <property type="entry name" value="Asp/Glu_race"/>
</dbReference>
<keyword evidence="3 8" id="KW-0133">Cell shape</keyword>
<comment type="pathway">
    <text evidence="8">Cell wall biogenesis; peptidoglycan biosynthesis.</text>
</comment>
<keyword evidence="6 8" id="KW-0961">Cell wall biogenesis/degradation</keyword>
<dbReference type="Proteomes" id="UP000182229">
    <property type="component" value="Unassembled WGS sequence"/>
</dbReference>
<dbReference type="UniPathway" id="UPA00219"/>
<gene>
    <name evidence="8" type="primary">murI</name>
    <name evidence="9" type="ORF">BON30_38275</name>
</gene>
<dbReference type="OrthoDB" id="9801055at2"/>
<evidence type="ECO:0000256" key="8">
    <source>
        <dbReference type="HAMAP-Rule" id="MF_00258"/>
    </source>
</evidence>
<evidence type="ECO:0000256" key="3">
    <source>
        <dbReference type="ARBA" id="ARBA00022960"/>
    </source>
</evidence>
<dbReference type="RefSeq" id="WP_071903492.1">
    <property type="nucleotide sequence ID" value="NZ_MPIN01000014.1"/>
</dbReference>
<keyword evidence="4 8" id="KW-0573">Peptidoglycan synthesis</keyword>
<keyword evidence="5 8" id="KW-0413">Isomerase</keyword>
<evidence type="ECO:0000313" key="9">
    <source>
        <dbReference type="EMBL" id="OJH35393.1"/>
    </source>
</evidence>
<dbReference type="InterPro" id="IPR033134">
    <property type="entry name" value="Asp/Glu_racemase_AS_2"/>
</dbReference>
<sequence length="272" mass="28556">MRPDSHSPIGVFDSGVGGLTVLKSLMSQLPGESTLYLGDTARVPYGTKSGEVVTRYSLKNAAFLLERGIKVLVVACNTASAVALPALAAALPVPVVGVIAPGARAALRRTRGGQVGVIGTPGTIRSGAYQRELEAAAGPAGVRVKARACPLFVPLAEEGWLTGDVPRLVAREYLGEFVRGGVDTLVLGCTHYPLLKDIIAEVVGPQVVLVDSAEATAEVVAGLLEERGLLAPAGRAPFHHFFVTDVPERFVEVGERFLGRRIPSAEQVDLTF</sequence>
<dbReference type="PROSITE" id="PS00923">
    <property type="entry name" value="ASP_GLU_RACEMASE_1"/>
    <property type="match status" value="1"/>
</dbReference>
<dbReference type="PANTHER" id="PTHR21198:SF2">
    <property type="entry name" value="GLUTAMATE RACEMASE"/>
    <property type="match status" value="1"/>
</dbReference>
<evidence type="ECO:0000256" key="1">
    <source>
        <dbReference type="ARBA" id="ARBA00001602"/>
    </source>
</evidence>
<dbReference type="Gene3D" id="3.40.50.1860">
    <property type="match status" value="2"/>
</dbReference>
<keyword evidence="10" id="KW-1185">Reference proteome</keyword>
<dbReference type="EMBL" id="MPIN01000014">
    <property type="protein sequence ID" value="OJH35393.1"/>
    <property type="molecule type" value="Genomic_DNA"/>
</dbReference>
<name>A0A1L9AZQ2_9BACT</name>
<feature type="binding site" evidence="8">
    <location>
        <begin position="45"/>
        <end position="46"/>
    </location>
    <ligand>
        <name>substrate</name>
    </ligand>
</feature>
<dbReference type="PROSITE" id="PS00924">
    <property type="entry name" value="ASP_GLU_RACEMASE_2"/>
    <property type="match status" value="1"/>
</dbReference>
<comment type="function">
    <text evidence="8">Provides the (R)-glutamate required for cell wall biosynthesis.</text>
</comment>
<feature type="binding site" evidence="8">
    <location>
        <begin position="77"/>
        <end position="78"/>
    </location>
    <ligand>
        <name>substrate</name>
    </ligand>
</feature>
<proteinExistence type="inferred from homology"/>
<comment type="similarity">
    <text evidence="8">Belongs to the aspartate/glutamate racemases family.</text>
</comment>
<dbReference type="AlphaFoldDB" id="A0A1L9AZQ2"/>
<dbReference type="GO" id="GO:0009252">
    <property type="term" value="P:peptidoglycan biosynthetic process"/>
    <property type="evidence" value="ECO:0007669"/>
    <property type="project" value="UniProtKB-UniRule"/>
</dbReference>
<feature type="binding site" evidence="8">
    <location>
        <begin position="190"/>
        <end position="191"/>
    </location>
    <ligand>
        <name>substrate</name>
    </ligand>
</feature>
<feature type="active site" description="Proton donor/acceptor" evidence="8">
    <location>
        <position position="189"/>
    </location>
</feature>
<dbReference type="GO" id="GO:0071555">
    <property type="term" value="P:cell wall organization"/>
    <property type="evidence" value="ECO:0007669"/>
    <property type="project" value="UniProtKB-KW"/>
</dbReference>
<dbReference type="InterPro" id="IPR004391">
    <property type="entry name" value="Glu_race"/>
</dbReference>
<evidence type="ECO:0000256" key="6">
    <source>
        <dbReference type="ARBA" id="ARBA00023316"/>
    </source>
</evidence>
<dbReference type="STRING" id="83449.BON30_38275"/>
<comment type="caution">
    <text evidence="9">The sequence shown here is derived from an EMBL/GenBank/DDBJ whole genome shotgun (WGS) entry which is preliminary data.</text>
</comment>
<dbReference type="NCBIfam" id="TIGR00067">
    <property type="entry name" value="glut_race"/>
    <property type="match status" value="1"/>
</dbReference>
<reference evidence="9 10" key="2">
    <citation type="submission" date="2016-12" db="EMBL/GenBank/DDBJ databases">
        <title>Draft Genome Sequence of Cystobacter ferrugineus Strain Cbfe23.</title>
        <authorList>
            <person name="Akbar S."/>
            <person name="Dowd S.E."/>
            <person name="Stevens D.C."/>
        </authorList>
    </citation>
    <scope>NUCLEOTIDE SEQUENCE [LARGE SCALE GENOMIC DNA]</scope>
    <source>
        <strain evidence="9 10">Cbfe23</strain>
    </source>
</reference>
<dbReference type="GO" id="GO:0008881">
    <property type="term" value="F:glutamate racemase activity"/>
    <property type="evidence" value="ECO:0007669"/>
    <property type="project" value="UniProtKB-UniRule"/>
</dbReference>
<feature type="active site" description="Proton donor/acceptor" evidence="8">
    <location>
        <position position="76"/>
    </location>
</feature>
<evidence type="ECO:0000256" key="2">
    <source>
        <dbReference type="ARBA" id="ARBA00013090"/>
    </source>
</evidence>
<dbReference type="FunFam" id="3.40.50.1860:FF:000002">
    <property type="entry name" value="Glutamate racemase"/>
    <property type="match status" value="1"/>
</dbReference>
<protein>
    <recommendedName>
        <fullName evidence="7 8">Glutamate racemase</fullName>
        <ecNumber evidence="2 8">5.1.1.3</ecNumber>
    </recommendedName>
</protein>
<feature type="binding site" evidence="8">
    <location>
        <begin position="13"/>
        <end position="14"/>
    </location>
    <ligand>
        <name>substrate</name>
    </ligand>
</feature>
<dbReference type="InterPro" id="IPR018187">
    <property type="entry name" value="Asp/Glu_racemase_AS_1"/>
</dbReference>
<reference evidence="10" key="1">
    <citation type="submission" date="2016-11" db="EMBL/GenBank/DDBJ databases">
        <authorList>
            <person name="Shukria A."/>
            <person name="Stevens D.C."/>
        </authorList>
    </citation>
    <scope>NUCLEOTIDE SEQUENCE [LARGE SCALE GENOMIC DNA]</scope>
    <source>
        <strain evidence="10">Cbfe23</strain>
    </source>
</reference>
<dbReference type="PANTHER" id="PTHR21198">
    <property type="entry name" value="GLUTAMATE RACEMASE"/>
    <property type="match status" value="1"/>
</dbReference>
<dbReference type="SUPFAM" id="SSF53681">
    <property type="entry name" value="Aspartate/glutamate racemase"/>
    <property type="match status" value="2"/>
</dbReference>
<evidence type="ECO:0000256" key="4">
    <source>
        <dbReference type="ARBA" id="ARBA00022984"/>
    </source>
</evidence>
<evidence type="ECO:0000256" key="5">
    <source>
        <dbReference type="ARBA" id="ARBA00023235"/>
    </source>
</evidence>
<comment type="catalytic activity">
    <reaction evidence="1 8">
        <text>L-glutamate = D-glutamate</text>
        <dbReference type="Rhea" id="RHEA:12813"/>
        <dbReference type="ChEBI" id="CHEBI:29985"/>
        <dbReference type="ChEBI" id="CHEBI:29986"/>
        <dbReference type="EC" id="5.1.1.3"/>
    </reaction>
</comment>